<dbReference type="InterPro" id="IPR013024">
    <property type="entry name" value="GGCT-like"/>
</dbReference>
<dbReference type="GO" id="GO:0005737">
    <property type="term" value="C:cytoplasm"/>
    <property type="evidence" value="ECO:0007669"/>
    <property type="project" value="TreeGrafter"/>
</dbReference>
<proteinExistence type="inferred from homology"/>
<organism evidence="7 8">
    <name type="scientific">Octopus vulgaris</name>
    <name type="common">Common octopus</name>
    <dbReference type="NCBI Taxonomy" id="6645"/>
    <lineage>
        <taxon>Eukaryota</taxon>
        <taxon>Metazoa</taxon>
        <taxon>Spiralia</taxon>
        <taxon>Lophotrochozoa</taxon>
        <taxon>Mollusca</taxon>
        <taxon>Cephalopoda</taxon>
        <taxon>Coleoidea</taxon>
        <taxon>Octopodiformes</taxon>
        <taxon>Octopoda</taxon>
        <taxon>Incirrata</taxon>
        <taxon>Octopodidae</taxon>
        <taxon>Octopus</taxon>
    </lineage>
</organism>
<evidence type="ECO:0000313" key="7">
    <source>
        <dbReference type="EMBL" id="CAI9739420.1"/>
    </source>
</evidence>
<reference evidence="7" key="1">
    <citation type="submission" date="2023-08" db="EMBL/GenBank/DDBJ databases">
        <authorList>
            <person name="Alioto T."/>
            <person name="Alioto T."/>
            <person name="Gomez Garrido J."/>
        </authorList>
    </citation>
    <scope>NUCLEOTIDE SEQUENCE</scope>
</reference>
<dbReference type="SUPFAM" id="SSF110857">
    <property type="entry name" value="Gamma-glutamyl cyclotransferase-like"/>
    <property type="match status" value="1"/>
</dbReference>
<keyword evidence="3" id="KW-0456">Lyase</keyword>
<dbReference type="InterPro" id="IPR036568">
    <property type="entry name" value="GGCT-like_sf"/>
</dbReference>
<dbReference type="EC" id="4.3.2.7" evidence="2"/>
<dbReference type="PANTHER" id="PTHR12192">
    <property type="entry name" value="CATION TRANSPORT PROTEIN CHAC-RELATED"/>
    <property type="match status" value="1"/>
</dbReference>
<dbReference type="InterPro" id="IPR006840">
    <property type="entry name" value="ChaC"/>
</dbReference>
<evidence type="ECO:0000256" key="3">
    <source>
        <dbReference type="ARBA" id="ARBA00023239"/>
    </source>
</evidence>
<keyword evidence="8" id="KW-1185">Reference proteome</keyword>
<protein>
    <recommendedName>
        <fullName evidence="2">glutathione-specific gamma-glutamylcyclotransferase</fullName>
        <ecNumber evidence="2">4.3.2.7</ecNumber>
    </recommendedName>
    <alternativeName>
        <fullName evidence="4">Cation transport regulator-like protein 2</fullName>
    </alternativeName>
</protein>
<evidence type="ECO:0000313" key="8">
    <source>
        <dbReference type="Proteomes" id="UP001162480"/>
    </source>
</evidence>
<evidence type="ECO:0000256" key="6">
    <source>
        <dbReference type="ARBA" id="ARBA00048073"/>
    </source>
</evidence>
<dbReference type="PANTHER" id="PTHR12192:SF2">
    <property type="entry name" value="GLUTATHIONE-SPECIFIC GAMMA-GLUTAMYLCYCLOTRANSFERASE 2"/>
    <property type="match status" value="1"/>
</dbReference>
<evidence type="ECO:0000256" key="4">
    <source>
        <dbReference type="ARBA" id="ARBA00043195"/>
    </source>
</evidence>
<gene>
    <name evidence="7" type="ORF">OCTVUL_1B016308</name>
</gene>
<accession>A0AA36BRV5</accession>
<dbReference type="Gene3D" id="3.10.490.10">
    <property type="entry name" value="Gamma-glutamyl cyclotransferase-like"/>
    <property type="match status" value="1"/>
</dbReference>
<dbReference type="Proteomes" id="UP001162480">
    <property type="component" value="Chromosome 23"/>
</dbReference>
<dbReference type="Pfam" id="PF04752">
    <property type="entry name" value="ChaC"/>
    <property type="match status" value="1"/>
</dbReference>
<evidence type="ECO:0000256" key="5">
    <source>
        <dbReference type="ARBA" id="ARBA00045227"/>
    </source>
</evidence>
<dbReference type="FunFam" id="3.10.490.10:FF:000003">
    <property type="entry name" value="Gamma-glutamylcyclotransferase"/>
    <property type="match status" value="1"/>
</dbReference>
<evidence type="ECO:0000256" key="2">
    <source>
        <dbReference type="ARBA" id="ARBA00012344"/>
    </source>
</evidence>
<name>A0AA36BRV5_OCTVU</name>
<sequence>MEISQKATSNEKYNKGSKSFANVDCQEEFRGPFLEEQQHHFQQLVTCLRSHTDMWVFGYGSLIWKVDFPYKSKLVGYIKGYVRRFWQGSEDHRGVPEKPGRVVTLVQSDNPEAIVWGVAYEIASEDAESVRNHLDYREKGGYKSVTVQFHPISTENKSPFELTLYIGTEDNPFFLGPASMDEMAKQIAEAEGRSGRNRDYLFNLADAMRTLVPGADDVHLFQLEAKVRHLSTHI</sequence>
<comment type="catalytic activity">
    <reaction evidence="6">
        <text>glutathione = L-cysteinylglycine + 5-oxo-L-proline</text>
        <dbReference type="Rhea" id="RHEA:47724"/>
        <dbReference type="ChEBI" id="CHEBI:57925"/>
        <dbReference type="ChEBI" id="CHEBI:58402"/>
        <dbReference type="ChEBI" id="CHEBI:61694"/>
        <dbReference type="EC" id="4.3.2.7"/>
    </reaction>
</comment>
<comment type="similarity">
    <text evidence="1">Belongs to the gamma-glutamylcyclotransferase family. ChaC subfamily.</text>
</comment>
<dbReference type="GO" id="GO:0006751">
    <property type="term" value="P:glutathione catabolic process"/>
    <property type="evidence" value="ECO:0007669"/>
    <property type="project" value="InterPro"/>
</dbReference>
<dbReference type="EMBL" id="OX597836">
    <property type="protein sequence ID" value="CAI9739420.1"/>
    <property type="molecule type" value="Genomic_DNA"/>
</dbReference>
<dbReference type="GO" id="GO:0061928">
    <property type="term" value="F:glutathione specific gamma-glutamylcyclotransferase activity"/>
    <property type="evidence" value="ECO:0007669"/>
    <property type="project" value="UniProtKB-EC"/>
</dbReference>
<dbReference type="AlphaFoldDB" id="A0AA36BRV5"/>
<comment type="function">
    <text evidence="5">Catalyzes the cleavage of glutathione into 5-oxo-L-proline and a Cys-Gly dipeptide. Acts specifically on glutathione, but not on other gamma-glutamyl peptides.</text>
</comment>
<evidence type="ECO:0000256" key="1">
    <source>
        <dbReference type="ARBA" id="ARBA00009662"/>
    </source>
</evidence>
<dbReference type="CDD" id="cd06661">
    <property type="entry name" value="GGCT_like"/>
    <property type="match status" value="1"/>
</dbReference>